<reference evidence="5 6" key="2">
    <citation type="journal article" date="2011" name="Stand. Genomic Sci.">
        <title>Complete genome sequence of Leadbetterella byssophila type strain (4M15).</title>
        <authorList>
            <person name="Abt B."/>
            <person name="Teshima H."/>
            <person name="Lucas S."/>
            <person name="Lapidus A."/>
            <person name="Del Rio T.G."/>
            <person name="Nolan M."/>
            <person name="Tice H."/>
            <person name="Cheng J.F."/>
            <person name="Pitluck S."/>
            <person name="Liolios K."/>
            <person name="Pagani I."/>
            <person name="Ivanova N."/>
            <person name="Mavromatis K."/>
            <person name="Pati A."/>
            <person name="Tapia R."/>
            <person name="Han C."/>
            <person name="Goodwin L."/>
            <person name="Chen A."/>
            <person name="Palaniappan K."/>
            <person name="Land M."/>
            <person name="Hauser L."/>
            <person name="Chang Y.J."/>
            <person name="Jeffries C.D."/>
            <person name="Rohde M."/>
            <person name="Goker M."/>
            <person name="Tindall B.J."/>
            <person name="Detter J.C."/>
            <person name="Woyke T."/>
            <person name="Bristow J."/>
            <person name="Eisen J.A."/>
            <person name="Markowitz V."/>
            <person name="Hugenholtz P."/>
            <person name="Klenk H.P."/>
            <person name="Kyrpides N.C."/>
        </authorList>
    </citation>
    <scope>NUCLEOTIDE SEQUENCE [LARGE SCALE GENOMIC DNA]</scope>
    <source>
        <strain evidence="6">DSM 17132 / JCM 16389 / KACC 11308 / NBRC 106382 / 4M15</strain>
    </source>
</reference>
<evidence type="ECO:0000256" key="1">
    <source>
        <dbReference type="ARBA" id="ARBA00022729"/>
    </source>
</evidence>
<feature type="signal peptide" evidence="3">
    <location>
        <begin position="1"/>
        <end position="19"/>
    </location>
</feature>
<dbReference type="GO" id="GO:0003755">
    <property type="term" value="F:peptidyl-prolyl cis-trans isomerase activity"/>
    <property type="evidence" value="ECO:0007669"/>
    <property type="project" value="UniProtKB-KW"/>
</dbReference>
<keyword evidence="2" id="KW-0697">Rotamase</keyword>
<dbReference type="EMBL" id="CP002305">
    <property type="protein sequence ID" value="ADQ16903.1"/>
    <property type="molecule type" value="Genomic_DNA"/>
</dbReference>
<dbReference type="Gene3D" id="1.10.4030.10">
    <property type="entry name" value="Porin chaperone SurA, peptide-binding domain"/>
    <property type="match status" value="1"/>
</dbReference>
<dbReference type="eggNOG" id="COG0760">
    <property type="taxonomic scope" value="Bacteria"/>
</dbReference>
<evidence type="ECO:0000313" key="5">
    <source>
        <dbReference type="EMBL" id="ADQ16903.1"/>
    </source>
</evidence>
<keyword evidence="1 3" id="KW-0732">Signal</keyword>
<dbReference type="AlphaFoldDB" id="E4RU69"/>
<dbReference type="SUPFAM" id="SSF109998">
    <property type="entry name" value="Triger factor/SurA peptide-binding domain-like"/>
    <property type="match status" value="1"/>
</dbReference>
<dbReference type="RefSeq" id="WP_013407953.1">
    <property type="nucleotide sequence ID" value="NC_014655.1"/>
</dbReference>
<dbReference type="InterPro" id="IPR023058">
    <property type="entry name" value="PPIase_PpiC_CS"/>
</dbReference>
<evidence type="ECO:0000259" key="4">
    <source>
        <dbReference type="PROSITE" id="PS50198"/>
    </source>
</evidence>
<evidence type="ECO:0000256" key="2">
    <source>
        <dbReference type="PROSITE-ProRule" id="PRU00278"/>
    </source>
</evidence>
<protein>
    <submittedName>
        <fullName evidence="5">PpiC-type peptidyl-prolyl cis-trans isomerase</fullName>
    </submittedName>
</protein>
<dbReference type="Gene3D" id="3.10.50.40">
    <property type="match status" value="2"/>
</dbReference>
<evidence type="ECO:0000256" key="3">
    <source>
        <dbReference type="SAM" id="SignalP"/>
    </source>
</evidence>
<dbReference type="InterPro" id="IPR046357">
    <property type="entry name" value="PPIase_dom_sf"/>
</dbReference>
<keyword evidence="6" id="KW-1185">Reference proteome</keyword>
<dbReference type="SUPFAM" id="SSF54534">
    <property type="entry name" value="FKBP-like"/>
    <property type="match status" value="2"/>
</dbReference>
<dbReference type="OrthoDB" id="14196at2"/>
<dbReference type="KEGG" id="lby:Lbys_1183"/>
<dbReference type="InterPro" id="IPR000297">
    <property type="entry name" value="PPIase_PpiC"/>
</dbReference>
<feature type="domain" description="PpiC" evidence="4">
    <location>
        <begin position="269"/>
        <end position="383"/>
    </location>
</feature>
<accession>E4RU69</accession>
<sequence>MLKKVVLALIMVLPLCVKAQSTNVDKIIAKIDNYYILKSEVESLRARYAKEGQNVSSCEALESMAIQKLLVAKAEIDSVIVENDQIKDQLDARMNQMVTVYGNEKNIVDQFGKSIETLKNEMRSELKEQMTAEKMKGVIYEKVSVTPLEVKKFYESIPKDSLWKVGQKVKLSQIVRLAPLTPELRTDLITKLQDIKRRIQSGEDFGKLAKEYSEDQGSAANGGDLGWSKRGMMVPEFEAAAMSLDTGQISDIVESEYGFHLIQTLAKRGQEYRARHILLMPDYQILSTDEPKRYLDSLRKVIIADTLDWGKMVKLHSQDEFTKDAGGIIANPQTGEAWQTIDVNMEPALYIAVSSLKLGDLSQVVNYRTPQGKTGMRLIKVVDVKKEHVINLEDDYEELRRYTLNIKQNERIEQWFSEALAEVYINIDKEYESCNLFNKK</sequence>
<dbReference type="PANTHER" id="PTHR47637">
    <property type="entry name" value="CHAPERONE SURA"/>
    <property type="match status" value="1"/>
</dbReference>
<reference key="1">
    <citation type="submission" date="2010-11" db="EMBL/GenBank/DDBJ databases">
        <title>The complete genome of Leadbetterella byssophila DSM 17132.</title>
        <authorList>
            <consortium name="US DOE Joint Genome Institute (JGI-PGF)"/>
            <person name="Lucas S."/>
            <person name="Copeland A."/>
            <person name="Lapidus A."/>
            <person name="Glavina del Rio T."/>
            <person name="Dalin E."/>
            <person name="Tice H."/>
            <person name="Bruce D."/>
            <person name="Goodwin L."/>
            <person name="Pitluck S."/>
            <person name="Kyrpides N."/>
            <person name="Mavromatis K."/>
            <person name="Ivanova N."/>
            <person name="Teshima H."/>
            <person name="Brettin T."/>
            <person name="Detter J.C."/>
            <person name="Han C."/>
            <person name="Tapia R."/>
            <person name="Land M."/>
            <person name="Hauser L."/>
            <person name="Markowitz V."/>
            <person name="Cheng J.-F."/>
            <person name="Hugenholtz P."/>
            <person name="Woyke T."/>
            <person name="Wu D."/>
            <person name="Tindall B."/>
            <person name="Pomrenke H.G."/>
            <person name="Brambilla E."/>
            <person name="Klenk H.-P."/>
            <person name="Eisen J.A."/>
        </authorList>
    </citation>
    <scope>NUCLEOTIDE SEQUENCE [LARGE SCALE GENOMIC DNA]</scope>
    <source>
        <strain>DSM 17132</strain>
    </source>
</reference>
<dbReference type="PROSITE" id="PS01096">
    <property type="entry name" value="PPIC_PPIASE_1"/>
    <property type="match status" value="1"/>
</dbReference>
<dbReference type="HOGENOM" id="CLU_034646_13_0_10"/>
<feature type="chain" id="PRO_5007913692" evidence="3">
    <location>
        <begin position="20"/>
        <end position="440"/>
    </location>
</feature>
<dbReference type="PROSITE" id="PS50198">
    <property type="entry name" value="PPIC_PPIASE_2"/>
    <property type="match status" value="2"/>
</dbReference>
<dbReference type="PANTHER" id="PTHR47637:SF1">
    <property type="entry name" value="CHAPERONE SURA"/>
    <property type="match status" value="1"/>
</dbReference>
<feature type="domain" description="PpiC" evidence="4">
    <location>
        <begin position="166"/>
        <end position="266"/>
    </location>
</feature>
<dbReference type="STRING" id="649349.Lbys_1183"/>
<proteinExistence type="predicted"/>
<organism evidence="5 6">
    <name type="scientific">Leadbetterella byssophila (strain DSM 17132 / JCM 16389 / KACC 11308 / NBRC 106382 / 4M15)</name>
    <dbReference type="NCBI Taxonomy" id="649349"/>
    <lineage>
        <taxon>Bacteria</taxon>
        <taxon>Pseudomonadati</taxon>
        <taxon>Bacteroidota</taxon>
        <taxon>Cytophagia</taxon>
        <taxon>Cytophagales</taxon>
        <taxon>Leadbetterellaceae</taxon>
        <taxon>Leadbetterella</taxon>
    </lineage>
</organism>
<evidence type="ECO:0000313" key="6">
    <source>
        <dbReference type="Proteomes" id="UP000007435"/>
    </source>
</evidence>
<name>E4RU69_LEAB4</name>
<keyword evidence="2 5" id="KW-0413">Isomerase</keyword>
<dbReference type="Pfam" id="PF00639">
    <property type="entry name" value="Rotamase"/>
    <property type="match status" value="1"/>
</dbReference>
<gene>
    <name evidence="5" type="ordered locus">Lbys_1183</name>
</gene>
<dbReference type="Proteomes" id="UP000007435">
    <property type="component" value="Chromosome"/>
</dbReference>
<dbReference type="InterPro" id="IPR050280">
    <property type="entry name" value="OMP_Chaperone_SurA"/>
</dbReference>
<dbReference type="InterPro" id="IPR027304">
    <property type="entry name" value="Trigger_fact/SurA_dom_sf"/>
</dbReference>